<dbReference type="GeneID" id="27331821"/>
<reference evidence="3 4" key="1">
    <citation type="submission" date="2015-01" db="EMBL/GenBank/DDBJ databases">
        <title>The Genome Sequence of Exophiala spinifera CBS89968.</title>
        <authorList>
            <consortium name="The Broad Institute Genomics Platform"/>
            <person name="Cuomo C."/>
            <person name="de Hoog S."/>
            <person name="Gorbushina A."/>
            <person name="Stielow B."/>
            <person name="Teixiera M."/>
            <person name="Abouelleil A."/>
            <person name="Chapman S.B."/>
            <person name="Priest M."/>
            <person name="Young S.K."/>
            <person name="Wortman J."/>
            <person name="Nusbaum C."/>
            <person name="Birren B."/>
        </authorList>
    </citation>
    <scope>NUCLEOTIDE SEQUENCE [LARGE SCALE GENOMIC DNA]</scope>
    <source>
        <strain evidence="3 4">CBS 89968</strain>
    </source>
</reference>
<dbReference type="InterPro" id="IPR049492">
    <property type="entry name" value="BD-FAE-like_dom"/>
</dbReference>
<dbReference type="RefSeq" id="XP_016237760.1">
    <property type="nucleotide sequence ID" value="XM_016379083.1"/>
</dbReference>
<gene>
    <name evidence="3" type="ORF">PV08_04738</name>
</gene>
<evidence type="ECO:0000313" key="3">
    <source>
        <dbReference type="EMBL" id="KIW17544.1"/>
    </source>
</evidence>
<feature type="domain" description="BD-FAE-like" evidence="2">
    <location>
        <begin position="51"/>
        <end position="157"/>
    </location>
</feature>
<dbReference type="AlphaFoldDB" id="A0A0D2C1L4"/>
<evidence type="ECO:0000259" key="2">
    <source>
        <dbReference type="Pfam" id="PF20434"/>
    </source>
</evidence>
<keyword evidence="1" id="KW-0378">Hydrolase</keyword>
<sequence length="312" mass="33842">MDQLPPFGKAIGLVIPPTNGVYAPLLAKNASAILSANKTTFAYGADPRQQLDLYTPSQSEDVTDKSSPRPLLVFVYGGGFANGDKSSEAKPLVYQNLGYFFSEKTGLETIIIDYRLIKHGAKFPSGGEDVDAALQWIAQKYGGQKRDVYLFGNSAGGINVATWLFEPLFQKSRQSLFAGVDGVKVSGAILLGALFDFRQSSPPLRQALTGYFGEELDQSSTVALLDRIEPTGELSSGPWPRFLIVDSELDPDDIIKADQDVLRRLKDVPNLDVGYVQIKGHNHISPPLALGTSIAAEEEWGYNLASWVKGSA</sequence>
<dbReference type="EMBL" id="KN847494">
    <property type="protein sequence ID" value="KIW17544.1"/>
    <property type="molecule type" value="Genomic_DNA"/>
</dbReference>
<dbReference type="ESTHER" id="9euro-a0a0d2c1l4">
    <property type="family name" value="BD-FAE"/>
</dbReference>
<dbReference type="InterPro" id="IPR029058">
    <property type="entry name" value="AB_hydrolase_fold"/>
</dbReference>
<dbReference type="GO" id="GO:0016787">
    <property type="term" value="F:hydrolase activity"/>
    <property type="evidence" value="ECO:0007669"/>
    <property type="project" value="UniProtKB-KW"/>
</dbReference>
<proteinExistence type="predicted"/>
<dbReference type="Pfam" id="PF20434">
    <property type="entry name" value="BD-FAE"/>
    <property type="match status" value="1"/>
</dbReference>
<name>A0A0D2C1L4_9EURO</name>
<evidence type="ECO:0000313" key="4">
    <source>
        <dbReference type="Proteomes" id="UP000053328"/>
    </source>
</evidence>
<accession>A0A0D2C1L4</accession>
<dbReference type="VEuPathDB" id="FungiDB:PV08_04738"/>
<keyword evidence="4" id="KW-1185">Reference proteome</keyword>
<dbReference type="Gene3D" id="3.40.50.1820">
    <property type="entry name" value="alpha/beta hydrolase"/>
    <property type="match status" value="1"/>
</dbReference>
<organism evidence="3 4">
    <name type="scientific">Exophiala spinifera</name>
    <dbReference type="NCBI Taxonomy" id="91928"/>
    <lineage>
        <taxon>Eukaryota</taxon>
        <taxon>Fungi</taxon>
        <taxon>Dikarya</taxon>
        <taxon>Ascomycota</taxon>
        <taxon>Pezizomycotina</taxon>
        <taxon>Eurotiomycetes</taxon>
        <taxon>Chaetothyriomycetidae</taxon>
        <taxon>Chaetothyriales</taxon>
        <taxon>Herpotrichiellaceae</taxon>
        <taxon>Exophiala</taxon>
    </lineage>
</organism>
<dbReference type="InterPro" id="IPR050300">
    <property type="entry name" value="GDXG_lipolytic_enzyme"/>
</dbReference>
<dbReference type="HOGENOM" id="CLU_012494_8_1_1"/>
<evidence type="ECO:0000256" key="1">
    <source>
        <dbReference type="ARBA" id="ARBA00022801"/>
    </source>
</evidence>
<dbReference type="SUPFAM" id="SSF53474">
    <property type="entry name" value="alpha/beta-Hydrolases"/>
    <property type="match status" value="1"/>
</dbReference>
<dbReference type="PANTHER" id="PTHR48081">
    <property type="entry name" value="AB HYDROLASE SUPERFAMILY PROTEIN C4A8.06C"/>
    <property type="match status" value="1"/>
</dbReference>
<dbReference type="Proteomes" id="UP000053328">
    <property type="component" value="Unassembled WGS sequence"/>
</dbReference>
<dbReference type="STRING" id="91928.A0A0D2C1L4"/>
<protein>
    <recommendedName>
        <fullName evidence="2">BD-FAE-like domain-containing protein</fullName>
    </recommendedName>
</protein>
<dbReference type="PANTHER" id="PTHR48081:SF33">
    <property type="entry name" value="KYNURENINE FORMAMIDASE"/>
    <property type="match status" value="1"/>
</dbReference>
<dbReference type="OrthoDB" id="433474at2759"/>